<dbReference type="SUPFAM" id="SSF55874">
    <property type="entry name" value="ATPase domain of HSP90 chaperone/DNA topoisomerase II/histidine kinase"/>
    <property type="match status" value="1"/>
</dbReference>
<dbReference type="AlphaFoldDB" id="A0A0A0HXQ3"/>
<sequence length="671" mass="77727">MTKQKVINYYDDRGKVRNKIGIWLGSNTHQAVIHTIKELTANSGDILIENIGSKIIWTIYDDKTVEIYDDGTGLPLEGTTIIKKKDVKGRETTEVKSNYELLLLTLFAGTKHNGLETGEKNTGSNGVFNTVLTYSSEYVEYEIGRPDGNIYFCSFKEGFIDKELQIIGKTDKTYTRIKYKLSDQVYTENKFTFDEICDICQKQSALIKKPIIIVDETTNQEVTYNLSNGLEELFNVYLHDKSKSCKDIIIKDSFSQDVTFENHQYKDNMNYELILNYTIEENNNVNMDFLNRSELIHHGTIQDGIIDGLRKCIHNFINKEGLYNKKESNISKDDILCGLNYMIDFSSLHPNMYSNQTKFETKVKYFKTHLTKSIMDYFEIYAIEHKDEMLKIANKLLINKRSREKAEVNRKEIRKKLEQDVNKSTGRPDKFVPCQSKNKHEKELILIEGDSSLNSVKLSRNKKVHSIYPLKGKPLNTLKKSLDDILKNEEVTDIFQILQCGMQYKGKSIKGVKQFNIDDLDVDKIIIFSDEDEDGLHIRSLVIGIFYVLAPKIIAQGHLYVLDSPLYRIDTKNKTYLAYNEKEKNNIIKNLNNQNEKFTDSRFKGLGGLSVDLLSETAMNIENRKLTQITINDIEKAKQVLEMFMDDDSTDRKQYIEKFGEQYFDYSIYEI</sequence>
<dbReference type="Gene3D" id="3.40.50.670">
    <property type="match status" value="1"/>
</dbReference>
<dbReference type="GO" id="GO:0034335">
    <property type="term" value="F:DNA negative supercoiling activity"/>
    <property type="evidence" value="ECO:0007669"/>
    <property type="project" value="UniProtKB-ARBA"/>
</dbReference>
<keyword evidence="3" id="KW-0413">Isomerase</keyword>
<dbReference type="Pfam" id="PF00204">
    <property type="entry name" value="DNA_gyraseB"/>
    <property type="match status" value="1"/>
</dbReference>
<dbReference type="InterPro" id="IPR006171">
    <property type="entry name" value="TOPRIM_dom"/>
</dbReference>
<dbReference type="InterPro" id="IPR013506">
    <property type="entry name" value="Topo_IIA_bsu_dom2"/>
</dbReference>
<dbReference type="Proteomes" id="UP000030014">
    <property type="component" value="Unassembled WGS sequence"/>
</dbReference>
<dbReference type="SUPFAM" id="SSF56719">
    <property type="entry name" value="Type II DNA topoisomerase"/>
    <property type="match status" value="1"/>
</dbReference>
<dbReference type="EC" id="5.6.2.2" evidence="2"/>
<dbReference type="PRINTS" id="PR00418">
    <property type="entry name" value="TPI2FAMILY"/>
</dbReference>
<dbReference type="InterPro" id="IPR014721">
    <property type="entry name" value="Ribsml_uS5_D2-typ_fold_subgr"/>
</dbReference>
<dbReference type="InterPro" id="IPR002288">
    <property type="entry name" value="DNA_gyrase_B_C"/>
</dbReference>
<dbReference type="PANTHER" id="PTHR45866">
    <property type="entry name" value="DNA GYRASE/TOPOISOMERASE SUBUNIT B"/>
    <property type="match status" value="1"/>
</dbReference>
<dbReference type="InterPro" id="IPR013760">
    <property type="entry name" value="Topo_IIA-like_dom_sf"/>
</dbReference>
<dbReference type="GO" id="GO:0006265">
    <property type="term" value="P:DNA topological change"/>
    <property type="evidence" value="ECO:0007669"/>
    <property type="project" value="InterPro"/>
</dbReference>
<evidence type="ECO:0000256" key="1">
    <source>
        <dbReference type="ARBA" id="ARBA00000185"/>
    </source>
</evidence>
<dbReference type="Pfam" id="PF00986">
    <property type="entry name" value="DNA_gyraseB_C"/>
    <property type="match status" value="1"/>
</dbReference>
<dbReference type="PANTHER" id="PTHR45866:SF2">
    <property type="entry name" value="DNA TOPOISOMERASE (ATP-HYDROLYZING)"/>
    <property type="match status" value="1"/>
</dbReference>
<dbReference type="Gene3D" id="3.30.565.10">
    <property type="entry name" value="Histidine kinase-like ATPase, C-terminal domain"/>
    <property type="match status" value="1"/>
</dbReference>
<dbReference type="SMART" id="SM00433">
    <property type="entry name" value="TOP2c"/>
    <property type="match status" value="1"/>
</dbReference>
<dbReference type="RefSeq" id="WP_039260129.1">
    <property type="nucleotide sequence ID" value="NZ_JDRY01000170.1"/>
</dbReference>
<feature type="domain" description="Toprim" evidence="4">
    <location>
        <begin position="442"/>
        <end position="559"/>
    </location>
</feature>
<dbReference type="EMBL" id="JDRY01000170">
    <property type="protein sequence ID" value="KGM93302.1"/>
    <property type="molecule type" value="Genomic_DNA"/>
</dbReference>
<comment type="catalytic activity">
    <reaction evidence="1">
        <text>ATP-dependent breakage, passage and rejoining of double-stranded DNA.</text>
        <dbReference type="EC" id="5.6.2.2"/>
    </reaction>
</comment>
<dbReference type="GO" id="GO:0003677">
    <property type="term" value="F:DNA binding"/>
    <property type="evidence" value="ECO:0007669"/>
    <property type="project" value="InterPro"/>
</dbReference>
<dbReference type="PROSITE" id="PS50880">
    <property type="entry name" value="TOPRIM"/>
    <property type="match status" value="1"/>
</dbReference>
<evidence type="ECO:0000313" key="6">
    <source>
        <dbReference type="Proteomes" id="UP000030014"/>
    </source>
</evidence>
<gene>
    <name evidence="5" type="ORF">Z955_15080</name>
</gene>
<dbReference type="GO" id="GO:0005524">
    <property type="term" value="F:ATP binding"/>
    <property type="evidence" value="ECO:0007669"/>
    <property type="project" value="InterPro"/>
</dbReference>
<reference evidence="5 6" key="1">
    <citation type="submission" date="2014-01" db="EMBL/GenBank/DDBJ databases">
        <title>Plasmidome dynamics in the species complex Clostridium novyi sensu lato converts strains of independent lineages into distinctly different pathogens.</title>
        <authorList>
            <person name="Skarin H."/>
            <person name="Segerman B."/>
        </authorList>
    </citation>
    <scope>NUCLEOTIDE SEQUENCE [LARGE SCALE GENOMIC DNA]</scope>
    <source>
        <strain evidence="5 6">DC5</strain>
    </source>
</reference>
<dbReference type="InterPro" id="IPR036890">
    <property type="entry name" value="HATPase_C_sf"/>
</dbReference>
<evidence type="ECO:0000259" key="4">
    <source>
        <dbReference type="PROSITE" id="PS50880"/>
    </source>
</evidence>
<evidence type="ECO:0000256" key="2">
    <source>
        <dbReference type="ARBA" id="ARBA00012895"/>
    </source>
</evidence>
<organism evidence="5 6">
    <name type="scientific">Clostridium botulinum C/D str. DC5</name>
    <dbReference type="NCBI Taxonomy" id="1443128"/>
    <lineage>
        <taxon>Bacteria</taxon>
        <taxon>Bacillati</taxon>
        <taxon>Bacillota</taxon>
        <taxon>Clostridia</taxon>
        <taxon>Eubacteriales</taxon>
        <taxon>Clostridiaceae</taxon>
        <taxon>Clostridium</taxon>
    </lineage>
</organism>
<protein>
    <recommendedName>
        <fullName evidence="2">DNA topoisomerase (ATP-hydrolyzing)</fullName>
        <ecNumber evidence="2">5.6.2.2</ecNumber>
    </recommendedName>
</protein>
<evidence type="ECO:0000256" key="3">
    <source>
        <dbReference type="ARBA" id="ARBA00023235"/>
    </source>
</evidence>
<dbReference type="SUPFAM" id="SSF54211">
    <property type="entry name" value="Ribosomal protein S5 domain 2-like"/>
    <property type="match status" value="1"/>
</dbReference>
<comment type="caution">
    <text evidence="5">The sequence shown here is derived from an EMBL/GenBank/DDBJ whole genome shotgun (WGS) entry which is preliminary data.</text>
</comment>
<dbReference type="InterPro" id="IPR001241">
    <property type="entry name" value="Topo_IIA"/>
</dbReference>
<dbReference type="InterPro" id="IPR020568">
    <property type="entry name" value="Ribosomal_Su5_D2-typ_SF"/>
</dbReference>
<dbReference type="Gene3D" id="3.30.230.10">
    <property type="match status" value="1"/>
</dbReference>
<evidence type="ECO:0000313" key="5">
    <source>
        <dbReference type="EMBL" id="KGM93302.1"/>
    </source>
</evidence>
<dbReference type="InterPro" id="IPR013759">
    <property type="entry name" value="Topo_IIA_B_C"/>
</dbReference>
<proteinExistence type="predicted"/>
<name>A0A0A0HXQ3_CLOBO</name>
<dbReference type="Pfam" id="PF01751">
    <property type="entry name" value="Toprim"/>
    <property type="match status" value="1"/>
</dbReference>
<accession>A0A0A0HXQ3</accession>